<dbReference type="AlphaFoldDB" id="A0A087A1T1"/>
<dbReference type="EMBL" id="JGYN01000004">
    <property type="protein sequence ID" value="KFI52731.1"/>
    <property type="molecule type" value="Genomic_DNA"/>
</dbReference>
<dbReference type="PANTHER" id="PTHR43056">
    <property type="entry name" value="PEPTIDASE S9 PROLYL OLIGOPEPTIDASE"/>
    <property type="match status" value="1"/>
</dbReference>
<dbReference type="SUPFAM" id="SSF49785">
    <property type="entry name" value="Galactose-binding domain-like"/>
    <property type="match status" value="1"/>
</dbReference>
<dbReference type="InterPro" id="IPR013736">
    <property type="entry name" value="Xaa-Pro_dipept_C"/>
</dbReference>
<dbReference type="InterPro" id="IPR029058">
    <property type="entry name" value="AB_hydrolase_fold"/>
</dbReference>
<dbReference type="Gene3D" id="3.40.50.1820">
    <property type="entry name" value="alpha/beta hydrolase"/>
    <property type="match status" value="1"/>
</dbReference>
<sequence>MSIPMSDGKSLSAKIWMPQGAERFPVVLEAIPYRKDDVCLIDDEVRFAYVAKHGYACVRLDLRGSGDSEGVLDDEYSPREQLDICEAIEWLASQEWCTGNVGMTGISWSGFNSLQVASHTPEHLKAIITTCSTDDRYDNDVHYMGGSLLGFYMNWWGAIMHEFNVRPPDPAVVGDDWRSRFMERLSENTNLSELWLSHQRRDAYWKQGSVIEDYASIHCAVMAVGGWADSYTDAIFRLMKGLTQSPCTQAIIGPWGHTWPERGIPGPSIGYLQACVRWWDKWLKDQPNGAEFDPKIRFFTQEECHSYPAMTERTGVWYQADGFHAGDESNAPSFRLSIDAKSDHSLACEPSSDPESYTRIHDGKVTHRSALVTGTQVDTWLPMGSPIDLPQEQTPDDLRSVCFTSQPLAEDLVISGQPVVRLKVSAAGRQAFVFARLCDVWPSGESELITRGNLNLCHRRSHEFPEDCIPNEEYDVTIRLKNVSQRIPAGHRLRLSLSTSYWTWIWPSPVMTPITIDPAESSLRLPQPPDNLAPLAVPFEPSVNAPAPDVTQLRAMHPYCRRFVDEETGDVVYRRSTDGRGDQLTPSGMRFWGNEHTDYLINPDDPLSASMRTTRHSGFERPGWKVTTQLESSMTCDATDFFVNTHMTVTYNGKTIHEESSTVTVPRDFN</sequence>
<gene>
    <name evidence="3" type="ORF">BBIA_0415</name>
</gene>
<dbReference type="Pfam" id="PF02129">
    <property type="entry name" value="Peptidase_S15"/>
    <property type="match status" value="1"/>
</dbReference>
<dbReference type="NCBIfam" id="TIGR00976">
    <property type="entry name" value="CocE_NonD"/>
    <property type="match status" value="1"/>
</dbReference>
<dbReference type="InterPro" id="IPR005674">
    <property type="entry name" value="CocE/Ser_esterase"/>
</dbReference>
<dbReference type="SMART" id="SM00939">
    <property type="entry name" value="PepX_C"/>
    <property type="match status" value="1"/>
</dbReference>
<evidence type="ECO:0000313" key="3">
    <source>
        <dbReference type="EMBL" id="KFI52731.1"/>
    </source>
</evidence>
<dbReference type="Pfam" id="PF08530">
    <property type="entry name" value="PepX_C"/>
    <property type="match status" value="1"/>
</dbReference>
<proteinExistence type="predicted"/>
<evidence type="ECO:0000256" key="1">
    <source>
        <dbReference type="ARBA" id="ARBA00022801"/>
    </source>
</evidence>
<dbReference type="InterPro" id="IPR050585">
    <property type="entry name" value="Xaa-Pro_dipeptidyl-ppase/CocE"/>
</dbReference>
<dbReference type="InterPro" id="IPR008979">
    <property type="entry name" value="Galactose-bd-like_sf"/>
</dbReference>
<keyword evidence="1 3" id="KW-0378">Hydrolase</keyword>
<keyword evidence="4" id="KW-1185">Reference proteome</keyword>
<reference evidence="3 4" key="1">
    <citation type="submission" date="2014-03" db="EMBL/GenBank/DDBJ databases">
        <title>Genomics of Bifidobacteria.</title>
        <authorList>
            <person name="Ventura M."/>
            <person name="Milani C."/>
            <person name="Lugli G.A."/>
        </authorList>
    </citation>
    <scope>NUCLEOTIDE SEQUENCE [LARGE SCALE GENOMIC DNA]</scope>
    <source>
        <strain evidence="3 4">DSM 23969</strain>
    </source>
</reference>
<dbReference type="SUPFAM" id="SSF53474">
    <property type="entry name" value="alpha/beta-Hydrolases"/>
    <property type="match status" value="1"/>
</dbReference>
<evidence type="ECO:0000259" key="2">
    <source>
        <dbReference type="SMART" id="SM00939"/>
    </source>
</evidence>
<name>A0A087A1T1_9BIFI</name>
<evidence type="ECO:0000313" key="4">
    <source>
        <dbReference type="Proteomes" id="UP000029108"/>
    </source>
</evidence>
<dbReference type="EC" id="3.1.1.84" evidence="3"/>
<dbReference type="PANTHER" id="PTHR43056:SF10">
    <property type="entry name" value="COCE_NOND FAMILY, PUTATIVE (AFU_ORTHOLOGUE AFUA_7G00600)-RELATED"/>
    <property type="match status" value="1"/>
</dbReference>
<feature type="domain" description="Xaa-Pro dipeptidyl-peptidase C-terminal" evidence="2">
    <location>
        <begin position="276"/>
        <end position="538"/>
    </location>
</feature>
<dbReference type="eggNOG" id="COG2936">
    <property type="taxonomic scope" value="Bacteria"/>
</dbReference>
<dbReference type="STRING" id="1437608.GCA_000771645_02278"/>
<dbReference type="InterPro" id="IPR000383">
    <property type="entry name" value="Xaa-Pro-like_dom"/>
</dbReference>
<comment type="caution">
    <text evidence="3">The sequence shown here is derived from an EMBL/GenBank/DDBJ whole genome shotgun (WGS) entry which is preliminary data.</text>
</comment>
<organism evidence="3 4">
    <name type="scientific">Bifidobacterium biavatii DSM 23969</name>
    <dbReference type="NCBI Taxonomy" id="1437608"/>
    <lineage>
        <taxon>Bacteria</taxon>
        <taxon>Bacillati</taxon>
        <taxon>Actinomycetota</taxon>
        <taxon>Actinomycetes</taxon>
        <taxon>Bifidobacteriales</taxon>
        <taxon>Bifidobacteriaceae</taxon>
        <taxon>Bifidobacterium</taxon>
    </lineage>
</organism>
<protein>
    <submittedName>
        <fullName evidence="3">Peptidase S15</fullName>
        <ecNumber evidence="3">3.1.1.84</ecNumber>
    </submittedName>
</protein>
<dbReference type="GO" id="GO:0008239">
    <property type="term" value="F:dipeptidyl-peptidase activity"/>
    <property type="evidence" value="ECO:0007669"/>
    <property type="project" value="InterPro"/>
</dbReference>
<dbReference type="Gene3D" id="1.10.3020.10">
    <property type="entry name" value="alpha-amino acid ester hydrolase ( Helical cap domain)"/>
    <property type="match status" value="1"/>
</dbReference>
<accession>A0A087A1T1</accession>
<dbReference type="Gene3D" id="2.60.120.260">
    <property type="entry name" value="Galactose-binding domain-like"/>
    <property type="match status" value="1"/>
</dbReference>
<dbReference type="Proteomes" id="UP000029108">
    <property type="component" value="Unassembled WGS sequence"/>
</dbReference>